<keyword evidence="1" id="KW-0863">Zinc-finger</keyword>
<feature type="domain" description="C2H2-type" evidence="4">
    <location>
        <begin position="469"/>
        <end position="494"/>
    </location>
</feature>
<dbReference type="SUPFAM" id="SSF57667">
    <property type="entry name" value="beta-beta-alpha zinc fingers"/>
    <property type="match status" value="3"/>
</dbReference>
<evidence type="ECO:0000259" key="4">
    <source>
        <dbReference type="PROSITE" id="PS50157"/>
    </source>
</evidence>
<evidence type="ECO:0000259" key="5">
    <source>
        <dbReference type="PROSITE" id="PS51915"/>
    </source>
</evidence>
<dbReference type="InterPro" id="IPR039970">
    <property type="entry name" value="TF_Grauzone"/>
</dbReference>
<dbReference type="Pfam" id="PF07776">
    <property type="entry name" value="zf-AD"/>
    <property type="match status" value="1"/>
</dbReference>
<dbReference type="InterPro" id="IPR036236">
    <property type="entry name" value="Znf_C2H2_sf"/>
</dbReference>
<feature type="binding site" evidence="2">
    <location>
        <position position="103"/>
    </location>
    <ligand>
        <name>Zn(2+)</name>
        <dbReference type="ChEBI" id="CHEBI:29105"/>
    </ligand>
</feature>
<dbReference type="EMBL" id="JBEHCU010013270">
    <property type="protein sequence ID" value="KAL1374547.1"/>
    <property type="molecule type" value="Genomic_DNA"/>
</dbReference>
<dbReference type="Gene3D" id="3.40.1800.20">
    <property type="match status" value="1"/>
</dbReference>
<dbReference type="PROSITE" id="PS50157">
    <property type="entry name" value="ZINC_FINGER_C2H2_2"/>
    <property type="match status" value="6"/>
</dbReference>
<name>A0ABD1CDT8_CULPP</name>
<dbReference type="Gene3D" id="3.30.160.60">
    <property type="entry name" value="Classic Zinc Finger"/>
    <property type="match status" value="4"/>
</dbReference>
<keyword evidence="2" id="KW-0479">Metal-binding</keyword>
<dbReference type="SUPFAM" id="SSF57716">
    <property type="entry name" value="Glucocorticoid receptor-like (DNA-binding domain)"/>
    <property type="match status" value="1"/>
</dbReference>
<feature type="compositionally biased region" description="Acidic residues" evidence="3">
    <location>
        <begin position="175"/>
        <end position="190"/>
    </location>
</feature>
<dbReference type="Pfam" id="PF00096">
    <property type="entry name" value="zf-C2H2"/>
    <property type="match status" value="1"/>
</dbReference>
<feature type="domain" description="ZAD" evidence="5">
    <location>
        <begin position="56"/>
        <end position="127"/>
    </location>
</feature>
<dbReference type="PROSITE" id="PS00028">
    <property type="entry name" value="ZINC_FINGER_C2H2_1"/>
    <property type="match status" value="7"/>
</dbReference>
<evidence type="ECO:0000313" key="6">
    <source>
        <dbReference type="EMBL" id="KAL1374547.1"/>
    </source>
</evidence>
<feature type="domain" description="C2H2-type" evidence="4">
    <location>
        <begin position="294"/>
        <end position="322"/>
    </location>
</feature>
<feature type="compositionally biased region" description="Basic and acidic residues" evidence="3">
    <location>
        <begin position="218"/>
        <end position="230"/>
    </location>
</feature>
<evidence type="ECO:0000256" key="1">
    <source>
        <dbReference type="PROSITE-ProRule" id="PRU00042"/>
    </source>
</evidence>
<dbReference type="AlphaFoldDB" id="A0ABD1CDT8"/>
<evidence type="ECO:0008006" key="8">
    <source>
        <dbReference type="Google" id="ProtNLM"/>
    </source>
</evidence>
<comment type="caution">
    <text evidence="6">The sequence shown here is derived from an EMBL/GenBank/DDBJ whole genome shotgun (WGS) entry which is preliminary data.</text>
</comment>
<feature type="domain" description="C2H2-type" evidence="4">
    <location>
        <begin position="498"/>
        <end position="526"/>
    </location>
</feature>
<feature type="binding site" evidence="2">
    <location>
        <position position="61"/>
    </location>
    <ligand>
        <name>Zn(2+)</name>
        <dbReference type="ChEBI" id="CHEBI:29105"/>
    </ligand>
</feature>
<sequence>MFTVQRTALTVPFVAVPGSGPNPTPVTLGPAAAGPKLSLRMASEESAVPGTSAKPMCCRLCLCEHTSGSPISVDDYVLDLAKKLLYFELFTHEDVKETICEICKDTVVVFHEFAEQVQRNQNYLRSLKMPIKQEQPDEDAEWAAEALCEIGANNNSNEDIEMLMDVEGGHVKAEELEEEEEDEDDSEPSSDSEPVRKKRKYTPRKAGSAGKKIKTEKKHTPPKDSTSPDEREILKHCNLSCDLCGESQPNFLSLLNHFKHIHNERGYYKCCDKKFFKRCWMIEHITLHLNPDAFHCALCNKSYSSSAVLKEHTKQVHAAKEDLCITCETCHKQFVSPSHLNAHIQVAHGTVPCPKCPKILASQGSLKKHLVALHGDGEQFVCDVCARVFRSKKCLDNHVKLHLGTRIEDKVQCSMCASWFTDQNCLTKHIKRVHEVSEVPLSCEICGWEAKNQPSLYGHMHRVHAELKYECEFCMKKFKRQHHMKEHVAIHHTGVALYDCQYCEEKFNSKNKLYSHRKSMHPVEYEEDARKRFLKEDKVLPDPSASVVFA</sequence>
<feature type="domain" description="C2H2-type" evidence="4">
    <location>
        <begin position="380"/>
        <end position="407"/>
    </location>
</feature>
<evidence type="ECO:0000256" key="2">
    <source>
        <dbReference type="PROSITE-ProRule" id="PRU01263"/>
    </source>
</evidence>
<gene>
    <name evidence="6" type="ORF">pipiens_004886</name>
</gene>
<dbReference type="InterPro" id="IPR013087">
    <property type="entry name" value="Znf_C2H2_type"/>
</dbReference>
<dbReference type="PANTHER" id="PTHR23225">
    <property type="entry name" value="ZINC FINGER PROTEIN"/>
    <property type="match status" value="1"/>
</dbReference>
<dbReference type="InterPro" id="IPR012934">
    <property type="entry name" value="Znf_AD"/>
</dbReference>
<dbReference type="PANTHER" id="PTHR23225:SF2">
    <property type="entry name" value="AT09679P-RELATED"/>
    <property type="match status" value="1"/>
</dbReference>
<dbReference type="PROSITE" id="PS51915">
    <property type="entry name" value="ZAD"/>
    <property type="match status" value="1"/>
</dbReference>
<protein>
    <recommendedName>
        <fullName evidence="8">Transcription factor grauzone</fullName>
    </recommendedName>
</protein>
<feature type="domain" description="C2H2-type" evidence="4">
    <location>
        <begin position="411"/>
        <end position="439"/>
    </location>
</feature>
<keyword evidence="7" id="KW-1185">Reference proteome</keyword>
<evidence type="ECO:0000256" key="3">
    <source>
        <dbReference type="SAM" id="MobiDB-lite"/>
    </source>
</evidence>
<feature type="binding site" evidence="2">
    <location>
        <position position="100"/>
    </location>
    <ligand>
        <name>Zn(2+)</name>
        <dbReference type="ChEBI" id="CHEBI:29105"/>
    </ligand>
</feature>
<feature type="domain" description="C2H2-type" evidence="4">
    <location>
        <begin position="325"/>
        <end position="352"/>
    </location>
</feature>
<feature type="region of interest" description="Disordered" evidence="3">
    <location>
        <begin position="174"/>
        <end position="230"/>
    </location>
</feature>
<feature type="binding site" evidence="2">
    <location>
        <position position="58"/>
    </location>
    <ligand>
        <name>Zn(2+)</name>
        <dbReference type="ChEBI" id="CHEBI:29105"/>
    </ligand>
</feature>
<organism evidence="6 7">
    <name type="scientific">Culex pipiens pipiens</name>
    <name type="common">Northern house mosquito</name>
    <dbReference type="NCBI Taxonomy" id="38569"/>
    <lineage>
        <taxon>Eukaryota</taxon>
        <taxon>Metazoa</taxon>
        <taxon>Ecdysozoa</taxon>
        <taxon>Arthropoda</taxon>
        <taxon>Hexapoda</taxon>
        <taxon>Insecta</taxon>
        <taxon>Pterygota</taxon>
        <taxon>Neoptera</taxon>
        <taxon>Endopterygota</taxon>
        <taxon>Diptera</taxon>
        <taxon>Nematocera</taxon>
        <taxon>Culicoidea</taxon>
        <taxon>Culicidae</taxon>
        <taxon>Culicinae</taxon>
        <taxon>Culicini</taxon>
        <taxon>Culex</taxon>
        <taxon>Culex</taxon>
    </lineage>
</organism>
<keyword evidence="2" id="KW-0862">Zinc</keyword>
<reference evidence="6 7" key="1">
    <citation type="submission" date="2024-05" db="EMBL/GenBank/DDBJ databases">
        <title>Culex pipiens pipiens assembly and annotation.</title>
        <authorList>
            <person name="Alout H."/>
            <person name="Durand T."/>
        </authorList>
    </citation>
    <scope>NUCLEOTIDE SEQUENCE [LARGE SCALE GENOMIC DNA]</scope>
    <source>
        <strain evidence="6">HA-2024</strain>
        <tissue evidence="6">Whole body</tissue>
    </source>
</reference>
<accession>A0ABD1CDT8</accession>
<dbReference type="SMART" id="SM00355">
    <property type="entry name" value="ZnF_C2H2"/>
    <property type="match status" value="10"/>
</dbReference>
<dbReference type="GO" id="GO:0008270">
    <property type="term" value="F:zinc ion binding"/>
    <property type="evidence" value="ECO:0007669"/>
    <property type="project" value="UniProtKB-UniRule"/>
</dbReference>
<dbReference type="Pfam" id="PF12874">
    <property type="entry name" value="zf-met"/>
    <property type="match status" value="1"/>
</dbReference>
<dbReference type="SMART" id="SM00868">
    <property type="entry name" value="zf-AD"/>
    <property type="match status" value="2"/>
</dbReference>
<evidence type="ECO:0000313" key="7">
    <source>
        <dbReference type="Proteomes" id="UP001562425"/>
    </source>
</evidence>
<proteinExistence type="predicted"/>
<dbReference type="Proteomes" id="UP001562425">
    <property type="component" value="Unassembled WGS sequence"/>
</dbReference>